<dbReference type="PANTHER" id="PTHR40086:SF1">
    <property type="entry name" value="CELL CYCLE REGULATOR CCRZ"/>
    <property type="match status" value="1"/>
</dbReference>
<reference evidence="2 3" key="1">
    <citation type="submission" date="2022-10" db="EMBL/GenBank/DDBJ databases">
        <authorList>
            <person name="Xie J."/>
            <person name="Shen N."/>
        </authorList>
    </citation>
    <scope>NUCLEOTIDE SEQUENCE [LARGE SCALE GENOMIC DNA]</scope>
    <source>
        <strain evidence="2 3">YIM65594</strain>
    </source>
</reference>
<evidence type="ECO:0000313" key="2">
    <source>
        <dbReference type="EMBL" id="MEB8340535.1"/>
    </source>
</evidence>
<dbReference type="InterPro" id="IPR002575">
    <property type="entry name" value="Aminoglycoside_PTrfase"/>
</dbReference>
<feature type="domain" description="Aminoglycoside phosphotransferase" evidence="1">
    <location>
        <begin position="47"/>
        <end position="265"/>
    </location>
</feature>
<proteinExistence type="predicted"/>
<organism evidence="2 3">
    <name type="scientific">Streptomyces endophyticus</name>
    <dbReference type="NCBI Taxonomy" id="714166"/>
    <lineage>
        <taxon>Bacteria</taxon>
        <taxon>Bacillati</taxon>
        <taxon>Actinomycetota</taxon>
        <taxon>Actinomycetes</taxon>
        <taxon>Kitasatosporales</taxon>
        <taxon>Streptomycetaceae</taxon>
        <taxon>Streptomyces</taxon>
    </lineage>
</organism>
<comment type="caution">
    <text evidence="2">The sequence shown here is derived from an EMBL/GenBank/DDBJ whole genome shotgun (WGS) entry which is preliminary data.</text>
</comment>
<dbReference type="Proteomes" id="UP001354931">
    <property type="component" value="Unassembled WGS sequence"/>
</dbReference>
<sequence length="713" mass="79768">MGAVDAWCHVVERAEHDGVAVGGQHNINHVVRLTAEEAHALDRPKDERVVVRRRRAGVPPVVIRTWDDEPEILAALRGGGRPVPECLARFDDVAVHSYMEGTPLSRTSGDGEWSNERLIGAFAEALTDLARVPEQSLPARPGCWPKDGDSRGFLRTLLNRAEEQIRRVNWPAYGGLLASLGVPEDALRLYRSRAPKMTPRPFQLLHGDLHRGNVIVPPGGRLRLTLVDWELATYGDPLHDLAVHLVRMGYTPDQRGRAIDQWHKAMWNVRTEAVEGLDTDLGHYIDFERAQSVFPDVIRAAVSLDEQCGQSDLEAAATEVHRALEVASGPLRLRNVLTPSAIEPLLYRWRAARRGRDRGEAFSASIHWERDEGLDLPADFGPDQVEQALWAERVAPARHVFKGTAHLGTFVEVRGFGRVMVRRKVGTANPIEPRVLDEHKVLRAIEKSDARASAPRVLALGTSDLGDRFTIQSYAGHHRDRGGPQHPEHGLLPGEVIDLADQLCQLASTGIEVKLQDMDGLGFYPWLCRQLAFLVRELSPCAKQQAAFLGLPDERELEDRLLRHVVHGRRYGLLHGDLNPWNLVRREGRTGLTLIDWEMAMVGDPLYDLVRHIHLTPTTREVRGRMYARWSQGMPEEFTHGWAGDIPVYQGLEVVRSAYVDLERVVTRSGLDAPNVRRAVGSYTTTLRKALAWLEAAPQRPRPARVPARTLGT</sequence>
<dbReference type="PANTHER" id="PTHR40086">
    <property type="entry name" value="PHOSPHOTRANSFERASE YTMP-RELATED"/>
    <property type="match status" value="1"/>
</dbReference>
<dbReference type="Pfam" id="PF01636">
    <property type="entry name" value="APH"/>
    <property type="match status" value="2"/>
</dbReference>
<dbReference type="InterPro" id="IPR052077">
    <property type="entry name" value="CcrZ_PhaseVar_Mediator"/>
</dbReference>
<dbReference type="SUPFAM" id="SSF56112">
    <property type="entry name" value="Protein kinase-like (PK-like)"/>
    <property type="match status" value="2"/>
</dbReference>
<dbReference type="InterPro" id="IPR011009">
    <property type="entry name" value="Kinase-like_dom_sf"/>
</dbReference>
<gene>
    <name evidence="2" type="ORF">OKJ99_23865</name>
</gene>
<dbReference type="RefSeq" id="WP_326019406.1">
    <property type="nucleotide sequence ID" value="NZ_JAOZYC010000135.1"/>
</dbReference>
<dbReference type="Gene3D" id="3.90.1200.10">
    <property type="match status" value="2"/>
</dbReference>
<evidence type="ECO:0000313" key="3">
    <source>
        <dbReference type="Proteomes" id="UP001354931"/>
    </source>
</evidence>
<protein>
    <submittedName>
        <fullName evidence="2">Aminoglycoside phosphotransferase family protein</fullName>
    </submittedName>
</protein>
<dbReference type="EMBL" id="JAOZYC010000135">
    <property type="protein sequence ID" value="MEB8340535.1"/>
    <property type="molecule type" value="Genomic_DNA"/>
</dbReference>
<keyword evidence="3" id="KW-1185">Reference proteome</keyword>
<name>A0ABU6F938_9ACTN</name>
<feature type="domain" description="Aminoglycoside phosphotransferase" evidence="1">
    <location>
        <begin position="432"/>
        <end position="633"/>
    </location>
</feature>
<accession>A0ABU6F938</accession>
<evidence type="ECO:0000259" key="1">
    <source>
        <dbReference type="Pfam" id="PF01636"/>
    </source>
</evidence>